<dbReference type="EMBL" id="JQAZ01000003">
    <property type="protein sequence ID" value="KRN32008.1"/>
    <property type="molecule type" value="Genomic_DNA"/>
</dbReference>
<name>A0A0R2FTL9_9LACO</name>
<dbReference type="PANTHER" id="PTHR43364:SF5">
    <property type="entry name" value="REDUCTASE"/>
    <property type="match status" value="1"/>
</dbReference>
<dbReference type="STRING" id="81857.IV38_GL001510"/>
<dbReference type="PANTHER" id="PTHR43364">
    <property type="entry name" value="NADH-SPECIFIC METHYLGLYOXAL REDUCTASE-RELATED"/>
    <property type="match status" value="1"/>
</dbReference>
<dbReference type="InterPro" id="IPR023210">
    <property type="entry name" value="NADP_OxRdtase_dom"/>
</dbReference>
<accession>A0A0R2FTL9</accession>
<feature type="domain" description="NADP-dependent oxidoreductase" evidence="1">
    <location>
        <begin position="1"/>
        <end position="93"/>
    </location>
</feature>
<keyword evidence="4" id="KW-1185">Reference proteome</keyword>
<evidence type="ECO:0000313" key="2">
    <source>
        <dbReference type="EMBL" id="KRN28508.1"/>
    </source>
</evidence>
<dbReference type="Proteomes" id="UP000051645">
    <property type="component" value="Unassembled WGS sequence"/>
</dbReference>
<dbReference type="InterPro" id="IPR036812">
    <property type="entry name" value="NAD(P)_OxRdtase_dom_sf"/>
</dbReference>
<reference evidence="4 5" key="1">
    <citation type="journal article" date="2015" name="Genome Announc.">
        <title>Expanding the biotechnology potential of lactobacilli through comparative genomics of 213 strains and associated genera.</title>
        <authorList>
            <person name="Sun Z."/>
            <person name="Harris H.M."/>
            <person name="McCann A."/>
            <person name="Guo C."/>
            <person name="Argimon S."/>
            <person name="Zhang W."/>
            <person name="Yang X."/>
            <person name="Jeffery I.B."/>
            <person name="Cooney J.C."/>
            <person name="Kagawa T.F."/>
            <person name="Liu W."/>
            <person name="Song Y."/>
            <person name="Salvetti E."/>
            <person name="Wrobel A."/>
            <person name="Rasinkangas P."/>
            <person name="Parkhill J."/>
            <person name="Rea M.C."/>
            <person name="O'Sullivan O."/>
            <person name="Ritari J."/>
            <person name="Douillard F.P."/>
            <person name="Paul Ross R."/>
            <person name="Yang R."/>
            <person name="Briner A.E."/>
            <person name="Felis G.E."/>
            <person name="de Vos W.M."/>
            <person name="Barrangou R."/>
            <person name="Klaenhammer T.R."/>
            <person name="Caufield P.W."/>
            <person name="Cui Y."/>
            <person name="Zhang H."/>
            <person name="O'Toole P.W."/>
        </authorList>
    </citation>
    <scope>NUCLEOTIDE SEQUENCE [LARGE SCALE GENOMIC DNA]</scope>
    <source>
        <strain evidence="2 5">ATCC BAA-66</strain>
        <strain evidence="3 4">DSM 13344</strain>
    </source>
</reference>
<dbReference type="AlphaFoldDB" id="A0A0R2FTL9"/>
<sequence length="114" mass="13113">MDRALELGINFFDTADVYGRKRDGGGHSGWTEEIIGRWLAQGEQRREQVILGTKFYGAMENQLEGPNDEPGVSAYKLYHHLNASLRRLQTDHVESLPDAPYRSQHRLGRGFWRL</sequence>
<evidence type="ECO:0000313" key="3">
    <source>
        <dbReference type="EMBL" id="KRN32008.1"/>
    </source>
</evidence>
<dbReference type="GO" id="GO:0005829">
    <property type="term" value="C:cytosol"/>
    <property type="evidence" value="ECO:0007669"/>
    <property type="project" value="TreeGrafter"/>
</dbReference>
<dbReference type="Proteomes" id="UP000051751">
    <property type="component" value="Unassembled WGS sequence"/>
</dbReference>
<proteinExistence type="predicted"/>
<dbReference type="EMBL" id="JQAT01000003">
    <property type="protein sequence ID" value="KRN28508.1"/>
    <property type="molecule type" value="Genomic_DNA"/>
</dbReference>
<gene>
    <name evidence="2" type="ORF">IV38_GL001510</name>
    <name evidence="3" type="ORF">IV40_GL001296</name>
</gene>
<comment type="caution">
    <text evidence="2">The sequence shown here is derived from an EMBL/GenBank/DDBJ whole genome shotgun (WGS) entry which is preliminary data.</text>
</comment>
<dbReference type="Gene3D" id="3.20.20.100">
    <property type="entry name" value="NADP-dependent oxidoreductase domain"/>
    <property type="match status" value="1"/>
</dbReference>
<protein>
    <recommendedName>
        <fullName evidence="1">NADP-dependent oxidoreductase domain-containing protein</fullName>
    </recommendedName>
</protein>
<dbReference type="PATRIC" id="fig|81857.3.peg.1519"/>
<dbReference type="SUPFAM" id="SSF51430">
    <property type="entry name" value="NAD(P)-linked oxidoreductase"/>
    <property type="match status" value="1"/>
</dbReference>
<organism evidence="2 5">
    <name type="scientific">Lactobacillus selangorensis</name>
    <dbReference type="NCBI Taxonomy" id="81857"/>
    <lineage>
        <taxon>Bacteria</taxon>
        <taxon>Bacillati</taxon>
        <taxon>Bacillota</taxon>
        <taxon>Bacilli</taxon>
        <taxon>Lactobacillales</taxon>
        <taxon>Lactobacillaceae</taxon>
        <taxon>Lactobacillus</taxon>
    </lineage>
</organism>
<evidence type="ECO:0000313" key="5">
    <source>
        <dbReference type="Proteomes" id="UP000051751"/>
    </source>
</evidence>
<evidence type="ECO:0000313" key="4">
    <source>
        <dbReference type="Proteomes" id="UP000051645"/>
    </source>
</evidence>
<dbReference type="Pfam" id="PF00248">
    <property type="entry name" value="Aldo_ket_red"/>
    <property type="match status" value="1"/>
</dbReference>
<evidence type="ECO:0000259" key="1">
    <source>
        <dbReference type="Pfam" id="PF00248"/>
    </source>
</evidence>
<dbReference type="InterPro" id="IPR050523">
    <property type="entry name" value="AKR_Detox_Biosynth"/>
</dbReference>